<name>I7GBZ9_MYCS2</name>
<dbReference type="PATRIC" id="fig|246196.56.peg.4361"/>
<dbReference type="AlphaFoldDB" id="I7GBZ9"/>
<dbReference type="KEGG" id="msg:MSMEI_4265"/>
<organism evidence="2 3">
    <name type="scientific">Mycolicibacterium smegmatis (strain ATCC 700084 / mc(2)155)</name>
    <name type="common">Mycobacterium smegmatis</name>
    <dbReference type="NCBI Taxonomy" id="246196"/>
    <lineage>
        <taxon>Bacteria</taxon>
        <taxon>Bacillati</taxon>
        <taxon>Actinomycetota</taxon>
        <taxon>Actinomycetes</taxon>
        <taxon>Mycobacteriales</taxon>
        <taxon>Mycobacteriaceae</taxon>
        <taxon>Mycolicibacterium</taxon>
    </lineage>
</organism>
<reference evidence="2 3" key="1">
    <citation type="journal article" date="2007" name="Genome Biol.">
        <title>Interrupted coding sequences in Mycobacterium smegmatis: authentic mutations or sequencing errors?</title>
        <authorList>
            <person name="Deshayes C."/>
            <person name="Perrodou E."/>
            <person name="Gallien S."/>
            <person name="Euphrasie D."/>
            <person name="Schaeffer C."/>
            <person name="Van-Dorsselaer A."/>
            <person name="Poch O."/>
            <person name="Lecompte O."/>
            <person name="Reyrat J.M."/>
        </authorList>
    </citation>
    <scope>NUCLEOTIDE SEQUENCE [LARGE SCALE GENOMIC DNA]</scope>
    <source>
        <strain evidence="3">ATCC 700084 / mc(2)155</strain>
    </source>
</reference>
<proteinExistence type="predicted"/>
<evidence type="ECO:0000256" key="1">
    <source>
        <dbReference type="SAM" id="MobiDB-lite"/>
    </source>
</evidence>
<dbReference type="Proteomes" id="UP000006158">
    <property type="component" value="Chromosome"/>
</dbReference>
<accession>I7GBZ9</accession>
<gene>
    <name evidence="2" type="ordered locus">MSMEI_4265</name>
</gene>
<protein>
    <submittedName>
        <fullName evidence="2">Uncharacterized protein</fullName>
    </submittedName>
</protein>
<sequence>MPPVVAQFLLLGELLGGVQGKYDVRHVFSLSGLLGAGQLLVKRVGGDLLFQSPRPRRGRRDDGRAVRGGSGGVLQRHADPTAPDVGGRDQSPRRTVAAWALDHVGTRTHRIQLLGGAAAGLTPKYVENQQVSSLSDWGEDTANLTEECGFRRGSWITKQPLRILL</sequence>
<reference evidence="2 3" key="2">
    <citation type="journal article" date="2009" name="Genome Res.">
        <title>Ortho-proteogenomics: multiple proteomes investigation through orthology and a new MS-based protocol.</title>
        <authorList>
            <person name="Gallien S."/>
            <person name="Perrodou E."/>
            <person name="Carapito C."/>
            <person name="Deshayes C."/>
            <person name="Reyrat J.M."/>
            <person name="Van Dorsselaer A."/>
            <person name="Poch O."/>
            <person name="Schaeffer C."/>
            <person name="Lecompte O."/>
        </authorList>
    </citation>
    <scope>NUCLEOTIDE SEQUENCE [LARGE SCALE GENOMIC DNA]</scope>
    <source>
        <strain evidence="3">ATCC 700084 / mc(2)155</strain>
    </source>
</reference>
<evidence type="ECO:0000313" key="2">
    <source>
        <dbReference type="EMBL" id="AFP40721.1"/>
    </source>
</evidence>
<evidence type="ECO:0000313" key="3">
    <source>
        <dbReference type="Proteomes" id="UP000006158"/>
    </source>
</evidence>
<feature type="region of interest" description="Disordered" evidence="1">
    <location>
        <begin position="51"/>
        <end position="92"/>
    </location>
</feature>
<dbReference type="EMBL" id="CP001663">
    <property type="protein sequence ID" value="AFP40721.1"/>
    <property type="molecule type" value="Genomic_DNA"/>
</dbReference>